<dbReference type="AlphaFoldDB" id="A0A9X1HU21"/>
<feature type="transmembrane region" description="Helical" evidence="1">
    <location>
        <begin position="20"/>
        <end position="41"/>
    </location>
</feature>
<evidence type="ECO:0000256" key="1">
    <source>
        <dbReference type="SAM" id="Phobius"/>
    </source>
</evidence>
<keyword evidence="1" id="KW-1133">Transmembrane helix</keyword>
<dbReference type="RefSeq" id="WP_225699167.1">
    <property type="nucleotide sequence ID" value="NZ_JAIXNE010000005.1"/>
</dbReference>
<accession>A0A9X1HU21</accession>
<protein>
    <submittedName>
        <fullName evidence="2">AtpZ/AtpI family protein</fullName>
    </submittedName>
</protein>
<keyword evidence="1" id="KW-0812">Transmembrane</keyword>
<sequence length="75" mass="8421">MENPNKQGKATQRANQYLKFTNLGLQLVVTLALAGAGGYFIDKWIGWQFPVFLLLFLMIALAGSIYLLIKRTSDE</sequence>
<proteinExistence type="predicted"/>
<reference evidence="2" key="1">
    <citation type="submission" date="2021-09" db="EMBL/GenBank/DDBJ databases">
        <title>Fulvivirga sp. isolated from coastal sediment.</title>
        <authorList>
            <person name="Yu H."/>
        </authorList>
    </citation>
    <scope>NUCLEOTIDE SEQUENCE</scope>
    <source>
        <strain evidence="2">1062</strain>
    </source>
</reference>
<comment type="caution">
    <text evidence="2">The sequence shown here is derived from an EMBL/GenBank/DDBJ whole genome shotgun (WGS) entry which is preliminary data.</text>
</comment>
<evidence type="ECO:0000313" key="3">
    <source>
        <dbReference type="Proteomes" id="UP001139409"/>
    </source>
</evidence>
<evidence type="ECO:0000313" key="2">
    <source>
        <dbReference type="EMBL" id="MCA6078313.1"/>
    </source>
</evidence>
<dbReference type="InterPro" id="IPR032820">
    <property type="entry name" value="ATPase_put"/>
</dbReference>
<organism evidence="2 3">
    <name type="scientific">Fulvivirga sedimenti</name>
    <dbReference type="NCBI Taxonomy" id="2879465"/>
    <lineage>
        <taxon>Bacteria</taxon>
        <taxon>Pseudomonadati</taxon>
        <taxon>Bacteroidota</taxon>
        <taxon>Cytophagia</taxon>
        <taxon>Cytophagales</taxon>
        <taxon>Fulvivirgaceae</taxon>
        <taxon>Fulvivirga</taxon>
    </lineage>
</organism>
<name>A0A9X1HU21_9BACT</name>
<gene>
    <name evidence="2" type="ORF">LDX50_25800</name>
</gene>
<keyword evidence="1" id="KW-0472">Membrane</keyword>
<keyword evidence="3" id="KW-1185">Reference proteome</keyword>
<feature type="transmembrane region" description="Helical" evidence="1">
    <location>
        <begin position="47"/>
        <end position="69"/>
    </location>
</feature>
<dbReference type="EMBL" id="JAIXNE010000005">
    <property type="protein sequence ID" value="MCA6078313.1"/>
    <property type="molecule type" value="Genomic_DNA"/>
</dbReference>
<dbReference type="Pfam" id="PF09527">
    <property type="entry name" value="ATPase_gene1"/>
    <property type="match status" value="1"/>
</dbReference>
<dbReference type="Proteomes" id="UP001139409">
    <property type="component" value="Unassembled WGS sequence"/>
</dbReference>